<dbReference type="InterPro" id="IPR025540">
    <property type="entry name" value="FlK"/>
</dbReference>
<dbReference type="InterPro" id="IPR054485">
    <property type="entry name" value="FlK-like_dom"/>
</dbReference>
<feature type="active site" evidence="1">
    <location>
        <position position="33"/>
    </location>
</feature>
<dbReference type="AlphaFoldDB" id="C3J9P1"/>
<feature type="binding site" evidence="2">
    <location>
        <position position="111"/>
    </location>
    <ligand>
        <name>substrate</name>
    </ligand>
</feature>
<evidence type="ECO:0000256" key="2">
    <source>
        <dbReference type="PIRSR" id="PIRSR014972-2"/>
    </source>
</evidence>
<organism evidence="4 5">
    <name type="scientific">Porphyromonas endodontalis (strain ATCC 35406 / DSM 24491 / JCM 8526 / CCUG 16442 / BCRC 14492 / NCTC 13058 / HG 370)</name>
    <name type="common">Bacteroides endodontalis</name>
    <dbReference type="NCBI Taxonomy" id="553175"/>
    <lineage>
        <taxon>Bacteria</taxon>
        <taxon>Pseudomonadati</taxon>
        <taxon>Bacteroidota</taxon>
        <taxon>Bacteroidia</taxon>
        <taxon>Bacteroidales</taxon>
        <taxon>Porphyromonadaceae</taxon>
        <taxon>Porphyromonas</taxon>
    </lineage>
</organism>
<evidence type="ECO:0000313" key="5">
    <source>
        <dbReference type="Proteomes" id="UP000004295"/>
    </source>
</evidence>
<evidence type="ECO:0000313" key="4">
    <source>
        <dbReference type="EMBL" id="EEN83106.1"/>
    </source>
</evidence>
<dbReference type="PIRSF" id="PIRSF014972">
    <property type="entry name" value="FlK"/>
    <property type="match status" value="1"/>
</dbReference>
<name>C3J9P1_POREA</name>
<dbReference type="Pfam" id="PF22636">
    <property type="entry name" value="FlK"/>
    <property type="match status" value="1"/>
</dbReference>
<dbReference type="eggNOG" id="COG5496">
    <property type="taxonomic scope" value="Bacteria"/>
</dbReference>
<feature type="binding site" evidence="2">
    <location>
        <position position="60"/>
    </location>
    <ligand>
        <name>substrate</name>
    </ligand>
</feature>
<proteinExistence type="predicted"/>
<keyword evidence="5" id="KW-1185">Reference proteome</keyword>
<dbReference type="EMBL" id="ACNN01000014">
    <property type="protein sequence ID" value="EEN83106.1"/>
    <property type="molecule type" value="Genomic_DNA"/>
</dbReference>
<feature type="active site" evidence="1">
    <location>
        <position position="41"/>
    </location>
</feature>
<feature type="domain" description="Fluoroacetyl-CoA-specific thioesterase-like" evidence="3">
    <location>
        <begin position="18"/>
        <end position="116"/>
    </location>
</feature>
<feature type="active site" evidence="1">
    <location>
        <position position="67"/>
    </location>
</feature>
<gene>
    <name evidence="4" type="ORF">POREN0001_0792</name>
</gene>
<accession>C3J9P1</accession>
<dbReference type="InterPro" id="IPR029069">
    <property type="entry name" value="HotDog_dom_sf"/>
</dbReference>
<dbReference type="Proteomes" id="UP000004295">
    <property type="component" value="Unassembled WGS sequence"/>
</dbReference>
<evidence type="ECO:0000259" key="3">
    <source>
        <dbReference type="Pfam" id="PF22636"/>
    </source>
</evidence>
<comment type="caution">
    <text evidence="4">The sequence shown here is derived from an EMBL/GenBank/DDBJ whole genome shotgun (WGS) entry which is preliminary data.</text>
</comment>
<dbReference type="RefSeq" id="WP_004333097.1">
    <property type="nucleotide sequence ID" value="NZ_ACNN01000014.1"/>
</dbReference>
<reference evidence="4 5" key="1">
    <citation type="submission" date="2009-04" db="EMBL/GenBank/DDBJ databases">
        <authorList>
            <person name="Sebastian Y."/>
            <person name="Madupu R."/>
            <person name="Durkin A.S."/>
            <person name="Torralba M."/>
            <person name="Methe B."/>
            <person name="Sutton G.G."/>
            <person name="Strausberg R.L."/>
            <person name="Nelson K.E."/>
        </authorList>
    </citation>
    <scope>NUCLEOTIDE SEQUENCE [LARGE SCALE GENOMIC DNA]</scope>
    <source>
        <strain evidence="5">ATCC 35406 / BCRC 14492 / JCM 8526 / NCTC 13058 / HG 370</strain>
    </source>
</reference>
<feature type="binding site" evidence="2">
    <location>
        <position position="60"/>
    </location>
    <ligand>
        <name>CoA</name>
        <dbReference type="ChEBI" id="CHEBI:57287"/>
    </ligand>
</feature>
<dbReference type="GeneID" id="93365126"/>
<dbReference type="PANTHER" id="PTHR36934">
    <property type="entry name" value="BLR0278 PROTEIN"/>
    <property type="match status" value="1"/>
</dbReference>
<dbReference type="CDD" id="cd03440">
    <property type="entry name" value="hot_dog"/>
    <property type="match status" value="1"/>
</dbReference>
<protein>
    <recommendedName>
        <fullName evidence="3">Fluoroacetyl-CoA-specific thioesterase-like domain-containing protein</fullName>
    </recommendedName>
</protein>
<dbReference type="STRING" id="553175.POREN0001_0792"/>
<sequence length="124" mass="13546">MLPIHQTCQLEVTLQDHHSAIHVGSGDLPVFGTPAMIALMEKASVQLVAPHLEEGASTVGIHLDVHHTRATAIGQTVRVMATLTEVDGRKLIFDIRAEDSQGEIGHGTLERFIVYRDKFMAKLA</sequence>
<evidence type="ECO:0000256" key="1">
    <source>
        <dbReference type="PIRSR" id="PIRSR014972-1"/>
    </source>
</evidence>
<dbReference type="Gene3D" id="3.10.129.10">
    <property type="entry name" value="Hotdog Thioesterase"/>
    <property type="match status" value="1"/>
</dbReference>
<dbReference type="PANTHER" id="PTHR36934:SF1">
    <property type="entry name" value="THIOESTERASE DOMAIN-CONTAINING PROTEIN"/>
    <property type="match status" value="1"/>
</dbReference>
<dbReference type="SUPFAM" id="SSF54637">
    <property type="entry name" value="Thioesterase/thiol ester dehydrase-isomerase"/>
    <property type="match status" value="1"/>
</dbReference>